<name>A0A098THS4_9CYAN</name>
<evidence type="ECO:0000259" key="2">
    <source>
        <dbReference type="Pfam" id="PF00535"/>
    </source>
</evidence>
<feature type="domain" description="Glycosyltransferase 2-like" evidence="2">
    <location>
        <begin position="51"/>
        <end position="230"/>
    </location>
</feature>
<dbReference type="AlphaFoldDB" id="A0A098THS4"/>
<organism evidence="3 4">
    <name type="scientific">Neosynechococcus sphagnicola sy1</name>
    <dbReference type="NCBI Taxonomy" id="1497020"/>
    <lineage>
        <taxon>Bacteria</taxon>
        <taxon>Bacillati</taxon>
        <taxon>Cyanobacteriota</taxon>
        <taxon>Cyanophyceae</taxon>
        <taxon>Neosynechococcales</taxon>
        <taxon>Neosynechococcaceae</taxon>
        <taxon>Neosynechococcus</taxon>
    </lineage>
</organism>
<protein>
    <recommendedName>
        <fullName evidence="2">Glycosyltransferase 2-like domain-containing protein</fullName>
    </recommendedName>
</protein>
<dbReference type="InterPro" id="IPR001173">
    <property type="entry name" value="Glyco_trans_2-like"/>
</dbReference>
<dbReference type="EMBL" id="JJML01000067">
    <property type="protein sequence ID" value="KGF71537.1"/>
    <property type="molecule type" value="Genomic_DNA"/>
</dbReference>
<dbReference type="PANTHER" id="PTHR43646:SF3">
    <property type="entry name" value="SLR1566 PROTEIN"/>
    <property type="match status" value="1"/>
</dbReference>
<gene>
    <name evidence="3" type="ORF">DO97_17880</name>
</gene>
<keyword evidence="4" id="KW-1185">Reference proteome</keyword>
<dbReference type="Pfam" id="PF00535">
    <property type="entry name" value="Glycos_transf_2"/>
    <property type="match status" value="1"/>
</dbReference>
<keyword evidence="1" id="KW-0472">Membrane</keyword>
<dbReference type="OrthoDB" id="9806525at2"/>
<dbReference type="SUPFAM" id="SSF53448">
    <property type="entry name" value="Nucleotide-diphospho-sugar transferases"/>
    <property type="match status" value="1"/>
</dbReference>
<keyword evidence="1" id="KW-0812">Transmembrane</keyword>
<feature type="transmembrane region" description="Helical" evidence="1">
    <location>
        <begin position="361"/>
        <end position="381"/>
    </location>
</feature>
<accession>A0A098THS4</accession>
<dbReference type="STRING" id="1497020.DO97_17880"/>
<dbReference type="InterPro" id="IPR029044">
    <property type="entry name" value="Nucleotide-diphossugar_trans"/>
</dbReference>
<feature type="transmembrane region" description="Helical" evidence="1">
    <location>
        <begin position="322"/>
        <end position="341"/>
    </location>
</feature>
<proteinExistence type="predicted"/>
<evidence type="ECO:0000256" key="1">
    <source>
        <dbReference type="SAM" id="Phobius"/>
    </source>
</evidence>
<feature type="transmembrane region" description="Helical" evidence="1">
    <location>
        <begin position="292"/>
        <end position="316"/>
    </location>
</feature>
<dbReference type="PANTHER" id="PTHR43646">
    <property type="entry name" value="GLYCOSYLTRANSFERASE"/>
    <property type="match status" value="1"/>
</dbReference>
<dbReference type="Gene3D" id="3.90.550.10">
    <property type="entry name" value="Spore Coat Polysaccharide Biosynthesis Protein SpsA, Chain A"/>
    <property type="match status" value="1"/>
</dbReference>
<dbReference type="RefSeq" id="WP_036536506.1">
    <property type="nucleotide sequence ID" value="NZ_JJML01000067.1"/>
</dbReference>
<dbReference type="CDD" id="cd00761">
    <property type="entry name" value="Glyco_tranf_GTA_type"/>
    <property type="match status" value="1"/>
</dbReference>
<reference evidence="3 4" key="1">
    <citation type="journal article" date="2014" name="Mol. Ecol.">
        <title>Evolution of Synechococcus.</title>
        <authorList>
            <person name="Dvorak P."/>
            <person name="Casamatta D."/>
            <person name="Hasler P."/>
            <person name="Poulickova A."/>
            <person name="Ondrej V."/>
            <person name="Sanges R."/>
        </authorList>
    </citation>
    <scope>NUCLEOTIDE SEQUENCE [LARGE SCALE GENOMIC DNA]</scope>
    <source>
        <strain evidence="3 4">CAUP A 1101</strain>
    </source>
</reference>
<comment type="caution">
    <text evidence="3">The sequence shown here is derived from an EMBL/GenBank/DDBJ whole genome shotgun (WGS) entry which is preliminary data.</text>
</comment>
<evidence type="ECO:0000313" key="4">
    <source>
        <dbReference type="Proteomes" id="UP000030170"/>
    </source>
</evidence>
<keyword evidence="1" id="KW-1133">Transmembrane helix</keyword>
<sequence length="401" mass="44094">MTIGTLVLPTLLLLALLGVVNYDQILRRSRLQIPQLQPLPQPLPTIPRVAVIIPVYNEAENLRDCLSSILQSTSLSTMHLNVWVVDDQSTDGTGAIAQQLQQEWADPRLHLLPGQPRPTDTLWMGKNWACAQGAAQARGEYLLFLDADVRLQTGAIEAAVLQADQNHVDLLSCGPQVLCGCLAEWLVQPLLFNQLLIGLDWLAINTPNPAVVFAAGPFMLFRRSAYEEIGGHRGVADQVVEDVELARRIKQAGLQFQLMLAPALVTVRMYRSWAALWEGWTKNLYLGAQRQLSAMVTLILIMAVIYVLPWIGLGAIALKMALTHSLVWIDGVSLALLLAAIAGQYDLRRLGAEITQGSSRYWWLTGLGGLLVAAIALGSVIKTETGWGWTWRGRPLQLPQG</sequence>
<dbReference type="Proteomes" id="UP000030170">
    <property type="component" value="Unassembled WGS sequence"/>
</dbReference>
<evidence type="ECO:0000313" key="3">
    <source>
        <dbReference type="EMBL" id="KGF71537.1"/>
    </source>
</evidence>